<dbReference type="OrthoDB" id="9812289at2"/>
<dbReference type="GO" id="GO:0016740">
    <property type="term" value="F:transferase activity"/>
    <property type="evidence" value="ECO:0007669"/>
    <property type="project" value="UniProtKB-KW"/>
</dbReference>
<keyword evidence="1" id="KW-0808">Transferase</keyword>
<dbReference type="SUPFAM" id="SSF55729">
    <property type="entry name" value="Acyl-CoA N-acyltransferases (Nat)"/>
    <property type="match status" value="1"/>
</dbReference>
<keyword evidence="2" id="KW-1185">Reference proteome</keyword>
<sequence>MRESIIEGSIILVSEHEGALIGFKIGYPLNDKEFYSWLGGVIPSKRKTGAAKRLLLMQETLVAKSQYDALYVKSMNCFRSMLHMLISNGYDITHVENYGDPEKERINFKKIL</sequence>
<dbReference type="AlphaFoldDB" id="A0A4Q0YGW5"/>
<evidence type="ECO:0000313" key="2">
    <source>
        <dbReference type="Proteomes" id="UP000290287"/>
    </source>
</evidence>
<comment type="caution">
    <text evidence="1">The sequence shown here is derived from an EMBL/GenBank/DDBJ whole genome shotgun (WGS) entry which is preliminary data.</text>
</comment>
<reference evidence="1 2" key="1">
    <citation type="submission" date="2017-10" db="EMBL/GenBank/DDBJ databases">
        <title>Nyctiphanis sp. nov., isolated from the stomach of the euphausiid Nyctiphanes simplex (Hansen, 1911) in the Gulf of California.</title>
        <authorList>
            <person name="Gomez-Gil B."/>
            <person name="Aguilar-Mendez M."/>
            <person name="Lopez-Cortes A."/>
            <person name="Gomez-Gutierrez J."/>
            <person name="Roque A."/>
            <person name="Lang E."/>
            <person name="Gonzalez-Castillo A."/>
        </authorList>
    </citation>
    <scope>NUCLEOTIDE SEQUENCE [LARGE SCALE GENOMIC DNA]</scope>
    <source>
        <strain evidence="1 2">CAIM 600</strain>
    </source>
</reference>
<dbReference type="InterPro" id="IPR016181">
    <property type="entry name" value="Acyl_CoA_acyltransferase"/>
</dbReference>
<dbReference type="EMBL" id="PEIB01000054">
    <property type="protein sequence ID" value="RXJ69485.1"/>
    <property type="molecule type" value="Genomic_DNA"/>
</dbReference>
<dbReference type="RefSeq" id="WP_129124323.1">
    <property type="nucleotide sequence ID" value="NZ_PEIB01000054.1"/>
</dbReference>
<name>A0A4Q0YGW5_9GAMM</name>
<proteinExistence type="predicted"/>
<organism evidence="1 2">
    <name type="scientific">Veronia nyctiphanis</name>
    <dbReference type="NCBI Taxonomy" id="1278244"/>
    <lineage>
        <taxon>Bacteria</taxon>
        <taxon>Pseudomonadati</taxon>
        <taxon>Pseudomonadota</taxon>
        <taxon>Gammaproteobacteria</taxon>
        <taxon>Vibrionales</taxon>
        <taxon>Vibrionaceae</taxon>
        <taxon>Veronia</taxon>
    </lineage>
</organism>
<dbReference type="Gene3D" id="3.40.630.30">
    <property type="match status" value="1"/>
</dbReference>
<accession>A0A4Q0YGW5</accession>
<evidence type="ECO:0000313" key="1">
    <source>
        <dbReference type="EMBL" id="RXJ69485.1"/>
    </source>
</evidence>
<dbReference type="Proteomes" id="UP000290287">
    <property type="component" value="Unassembled WGS sequence"/>
</dbReference>
<protein>
    <submittedName>
        <fullName evidence="1">GNAT family N-acetyltransferase</fullName>
    </submittedName>
</protein>
<gene>
    <name evidence="1" type="ORF">CS022_23715</name>
</gene>